<dbReference type="RefSeq" id="XP_040635776.1">
    <property type="nucleotide sequence ID" value="XM_040786610.1"/>
</dbReference>
<evidence type="ECO:0000313" key="1">
    <source>
        <dbReference type="EMBL" id="EYE92088.1"/>
    </source>
</evidence>
<dbReference type="EMBL" id="KK088439">
    <property type="protein sequence ID" value="EYE92088.1"/>
    <property type="molecule type" value="Genomic_DNA"/>
</dbReference>
<dbReference type="GeneID" id="63701734"/>
<dbReference type="OrthoDB" id="4393585at2759"/>
<name>A0A017S512_ASPRC</name>
<dbReference type="HOGENOM" id="CLU_1199574_0_0_1"/>
<proteinExistence type="predicted"/>
<keyword evidence="2" id="KW-1185">Reference proteome</keyword>
<sequence>MLYRTGGQGSMRYFFLHGSHEKALCPDQVVVDANVAVLSQQGDPIFGSTDENSTSRYRFINGVCTHVNGQDDVSTPASQFVETLLKNVSIPTLIVAEVPIDESEISPYVQDRYVYIALLVTGRSDLGLCRADDHLYLHKMMRVFVPHFVQSMSRKSSDYLPGDAKNLCREVAERMDYSGNTEFSEFLQLYHKRYCGRPGMGQREMLESCLLHSLKMPFELTASIRQGLVRL</sequence>
<dbReference type="AlphaFoldDB" id="A0A017S512"/>
<dbReference type="Proteomes" id="UP000019804">
    <property type="component" value="Unassembled WGS sequence"/>
</dbReference>
<organism evidence="1 2">
    <name type="scientific">Aspergillus ruber (strain CBS 135680)</name>
    <dbReference type="NCBI Taxonomy" id="1388766"/>
    <lineage>
        <taxon>Eukaryota</taxon>
        <taxon>Fungi</taxon>
        <taxon>Dikarya</taxon>
        <taxon>Ascomycota</taxon>
        <taxon>Pezizomycotina</taxon>
        <taxon>Eurotiomycetes</taxon>
        <taxon>Eurotiomycetidae</taxon>
        <taxon>Eurotiales</taxon>
        <taxon>Aspergillaceae</taxon>
        <taxon>Aspergillus</taxon>
        <taxon>Aspergillus subgen. Aspergillus</taxon>
    </lineage>
</organism>
<gene>
    <name evidence="1" type="ORF">EURHEDRAFT_517913</name>
</gene>
<evidence type="ECO:0000313" key="2">
    <source>
        <dbReference type="Proteomes" id="UP000019804"/>
    </source>
</evidence>
<reference evidence="2" key="1">
    <citation type="journal article" date="2014" name="Nat. Commun.">
        <title>Genomic adaptations of the halophilic Dead Sea filamentous fungus Eurotium rubrum.</title>
        <authorList>
            <person name="Kis-Papo T."/>
            <person name="Weig A.R."/>
            <person name="Riley R."/>
            <person name="Persoh D."/>
            <person name="Salamov A."/>
            <person name="Sun H."/>
            <person name="Lipzen A."/>
            <person name="Wasser S.P."/>
            <person name="Rambold G."/>
            <person name="Grigoriev I.V."/>
            <person name="Nevo E."/>
        </authorList>
    </citation>
    <scope>NUCLEOTIDE SEQUENCE [LARGE SCALE GENOMIC DNA]</scope>
    <source>
        <strain evidence="2">CBS 135680</strain>
    </source>
</reference>
<protein>
    <submittedName>
        <fullName evidence="1">Uncharacterized protein</fullName>
    </submittedName>
</protein>
<accession>A0A017S512</accession>